<dbReference type="InterPro" id="IPR000276">
    <property type="entry name" value="GPCR_Rhodpsn"/>
</dbReference>
<feature type="transmembrane region" description="Helical" evidence="9">
    <location>
        <begin position="495"/>
        <end position="517"/>
    </location>
</feature>
<proteinExistence type="predicted"/>
<dbReference type="InterPro" id="IPR017452">
    <property type="entry name" value="GPCR_Rhodpsn_7TM"/>
</dbReference>
<dbReference type="Gene3D" id="1.20.1070.10">
    <property type="entry name" value="Rhodopsin 7-helix transmembrane proteins"/>
    <property type="match status" value="2"/>
</dbReference>
<dbReference type="PROSITE" id="PS50262">
    <property type="entry name" value="G_PROTEIN_RECEP_F1_2"/>
    <property type="match status" value="1"/>
</dbReference>
<dbReference type="PANTHER" id="PTHR24372:SF77">
    <property type="entry name" value="G-PROTEIN COUPLED RECEPTORS FAMILY 1 PROFILE DOMAIN-CONTAINING PROTEIN"/>
    <property type="match status" value="1"/>
</dbReference>
<evidence type="ECO:0000256" key="3">
    <source>
        <dbReference type="ARBA" id="ARBA00022692"/>
    </source>
</evidence>
<dbReference type="CDD" id="cd00112">
    <property type="entry name" value="LDLa"/>
    <property type="match status" value="3"/>
</dbReference>
<evidence type="ECO:0000313" key="11">
    <source>
        <dbReference type="EMBL" id="CAK8683177.1"/>
    </source>
</evidence>
<keyword evidence="4" id="KW-0677">Repeat</keyword>
<comment type="caution">
    <text evidence="8">Lacks conserved residue(s) required for the propagation of feature annotation.</text>
</comment>
<dbReference type="Proteomes" id="UP001642483">
    <property type="component" value="Unassembled WGS sequence"/>
</dbReference>
<dbReference type="SUPFAM" id="SSF57424">
    <property type="entry name" value="LDL receptor-like module"/>
    <property type="match status" value="1"/>
</dbReference>
<gene>
    <name evidence="11" type="ORF">CVLEPA_LOCUS14281</name>
</gene>
<dbReference type="PRINTS" id="PR00261">
    <property type="entry name" value="LDLRECEPTOR"/>
</dbReference>
<protein>
    <recommendedName>
        <fullName evidence="10">G-protein coupled receptors family 1 profile domain-containing protein</fullName>
    </recommendedName>
</protein>
<accession>A0ABP0FU98</accession>
<evidence type="ECO:0000256" key="4">
    <source>
        <dbReference type="ARBA" id="ARBA00022737"/>
    </source>
</evidence>
<feature type="transmembrane region" description="Helical" evidence="9">
    <location>
        <begin position="413"/>
        <end position="438"/>
    </location>
</feature>
<dbReference type="SUPFAM" id="SSF81321">
    <property type="entry name" value="Family A G protein-coupled receptor-like"/>
    <property type="match status" value="1"/>
</dbReference>
<comment type="subcellular location">
    <subcellularLocation>
        <location evidence="1">Membrane</location>
    </subcellularLocation>
</comment>
<name>A0ABP0FU98_CLALP</name>
<evidence type="ECO:0000256" key="5">
    <source>
        <dbReference type="ARBA" id="ARBA00022989"/>
    </source>
</evidence>
<sequence>MCVVLQVKALSSSTAVGMINRPFTCENQRNISVSLLCNDVNDCGDWSDENYTARGFKCRLNNNRRKCVIPQSFIHDDVGDCENDFDLCFDYDNNFLDNKCFRCISGDQIVSVIQVCDGVIDCDDTSDECLCMKKAQLSSTPLKNPICDQICRATHDEFKNEIIQNCGSCSVGEIICSKELVSVDTTSSITNATQKCIVPTDLCDGFMDCPNGDDEKFCTSSFQCRDSGNMATACDGEPACEDFSDECGLDCWNEPEYCQNIINETFQCATNLLTAWSTSPTPQADVVSGQVGNNVIECERSERDDGFCSIASRFYCWGGNPLFINWAQRFDGITQCSDRSDECPGLFTPPANHTGPFDHRNEMIRNPILLSSVWIMSTFALVGNIIVISTTSKELWKDRHAKRLGRLAKCNRTFVLSLAFSDFLMGVYLLILGIQAAITSKKYCENDRVWRTGRLCNVIGMLSQISSQTSVFLLILMTTYRLYGTLQPFRIEESQLVGGAATAIVCSWIISIVIAVIPQMKYTSEFFISQYWLPLPFLADDLIDKNSMQELVLGIHSLDAKSRSALTDFQWNTMIEYVSNTNISCYHPLWNKKHVTPIGYYNRVPICQPFYYTKVGDPAWQYTTSLIMFNLISFIYISIAYVVIYRASSRPCVRKSVRRRSRGWRRDNKRMQKKVLCLVFTDMVCWLPICIMVILKLCGVHLHPVVHGITGTILLPINSAVNPIIYSNVVEHVKVFFASKGQSVLKYKVNGINDAARSPAYVRCNTMMSNDTGANYNSIEIMEKNTLKPQPIMKTKQLHEKYKRIRFSSGEKVNTESSCSESENALARSASGCQIHQTTYDVNTLSASSVLAMQIKESVL</sequence>
<feature type="transmembrane region" description="Helical" evidence="9">
    <location>
        <begin position="458"/>
        <end position="483"/>
    </location>
</feature>
<evidence type="ECO:0000256" key="8">
    <source>
        <dbReference type="PROSITE-ProRule" id="PRU00124"/>
    </source>
</evidence>
<keyword evidence="3 9" id="KW-0812">Transmembrane</keyword>
<dbReference type="EMBL" id="CAWYQH010000097">
    <property type="protein sequence ID" value="CAK8683177.1"/>
    <property type="molecule type" value="Genomic_DNA"/>
</dbReference>
<comment type="caution">
    <text evidence="11">The sequence shown here is derived from an EMBL/GenBank/DDBJ whole genome shotgun (WGS) entry which is preliminary data.</text>
</comment>
<dbReference type="PROSITE" id="PS50068">
    <property type="entry name" value="LDLRA_2"/>
    <property type="match status" value="1"/>
</dbReference>
<evidence type="ECO:0000256" key="2">
    <source>
        <dbReference type="ARBA" id="ARBA00022614"/>
    </source>
</evidence>
<keyword evidence="5 9" id="KW-1133">Transmembrane helix</keyword>
<keyword evidence="7 8" id="KW-1015">Disulfide bond</keyword>
<keyword evidence="12" id="KW-1185">Reference proteome</keyword>
<evidence type="ECO:0000256" key="6">
    <source>
        <dbReference type="ARBA" id="ARBA00023136"/>
    </source>
</evidence>
<organism evidence="11 12">
    <name type="scientific">Clavelina lepadiformis</name>
    <name type="common">Light-bulb sea squirt</name>
    <name type="synonym">Ascidia lepadiformis</name>
    <dbReference type="NCBI Taxonomy" id="159417"/>
    <lineage>
        <taxon>Eukaryota</taxon>
        <taxon>Metazoa</taxon>
        <taxon>Chordata</taxon>
        <taxon>Tunicata</taxon>
        <taxon>Ascidiacea</taxon>
        <taxon>Aplousobranchia</taxon>
        <taxon>Clavelinidae</taxon>
        <taxon>Clavelina</taxon>
    </lineage>
</organism>
<dbReference type="InterPro" id="IPR002172">
    <property type="entry name" value="LDrepeatLR_classA_rpt"/>
</dbReference>
<evidence type="ECO:0000256" key="1">
    <source>
        <dbReference type="ARBA" id="ARBA00004370"/>
    </source>
</evidence>
<feature type="transmembrane region" description="Helical" evidence="9">
    <location>
        <begin position="675"/>
        <end position="695"/>
    </location>
</feature>
<dbReference type="Gene3D" id="4.10.400.10">
    <property type="entry name" value="Low-density Lipoprotein Receptor"/>
    <property type="match status" value="2"/>
</dbReference>
<keyword evidence="2" id="KW-0433">Leucine-rich repeat</keyword>
<feature type="transmembrane region" description="Helical" evidence="9">
    <location>
        <begin position="368"/>
        <end position="392"/>
    </location>
</feature>
<dbReference type="Pfam" id="PF00001">
    <property type="entry name" value="7tm_1"/>
    <property type="match status" value="2"/>
</dbReference>
<dbReference type="InterPro" id="IPR036055">
    <property type="entry name" value="LDL_receptor-like_sf"/>
</dbReference>
<reference evidence="11 12" key="1">
    <citation type="submission" date="2024-02" db="EMBL/GenBank/DDBJ databases">
        <authorList>
            <person name="Daric V."/>
            <person name="Darras S."/>
        </authorList>
    </citation>
    <scope>NUCLEOTIDE SEQUENCE [LARGE SCALE GENOMIC DNA]</scope>
</reference>
<feature type="disulfide bond" evidence="8">
    <location>
        <begin position="203"/>
        <end position="218"/>
    </location>
</feature>
<evidence type="ECO:0000256" key="9">
    <source>
        <dbReference type="SAM" id="Phobius"/>
    </source>
</evidence>
<dbReference type="SMART" id="SM00192">
    <property type="entry name" value="LDLa"/>
    <property type="match status" value="3"/>
</dbReference>
<evidence type="ECO:0000256" key="7">
    <source>
        <dbReference type="ARBA" id="ARBA00023157"/>
    </source>
</evidence>
<dbReference type="PANTHER" id="PTHR24372">
    <property type="entry name" value="GLYCOPROTEIN HORMONE RECEPTOR"/>
    <property type="match status" value="1"/>
</dbReference>
<evidence type="ECO:0000313" key="12">
    <source>
        <dbReference type="Proteomes" id="UP001642483"/>
    </source>
</evidence>
<keyword evidence="6 9" id="KW-0472">Membrane</keyword>
<feature type="transmembrane region" description="Helical" evidence="9">
    <location>
        <begin position="619"/>
        <end position="645"/>
    </location>
</feature>
<feature type="domain" description="G-protein coupled receptors family 1 profile" evidence="10">
    <location>
        <begin position="383"/>
        <end position="726"/>
    </location>
</feature>
<evidence type="ECO:0000259" key="10">
    <source>
        <dbReference type="PROSITE" id="PS50262"/>
    </source>
</evidence>